<dbReference type="EMBL" id="MDTQ01000001">
    <property type="protein sequence ID" value="ODC03240.1"/>
    <property type="molecule type" value="Genomic_DNA"/>
</dbReference>
<gene>
    <name evidence="1" type="ORF">BFW38_06475</name>
</gene>
<name>A0A1E2V8A7_9GAMM</name>
<organism evidence="1 2">
    <name type="scientific">Terasakiispira papahanaumokuakeensis</name>
    <dbReference type="NCBI Taxonomy" id="197479"/>
    <lineage>
        <taxon>Bacteria</taxon>
        <taxon>Pseudomonadati</taxon>
        <taxon>Pseudomonadota</taxon>
        <taxon>Gammaproteobacteria</taxon>
        <taxon>Oceanospirillales</taxon>
        <taxon>Terasakiispira</taxon>
    </lineage>
</organism>
<accession>A0A1E2V8A7</accession>
<dbReference type="STRING" id="197479.BFW38_06475"/>
<dbReference type="AlphaFoldDB" id="A0A1E2V8A7"/>
<evidence type="ECO:0000313" key="1">
    <source>
        <dbReference type="EMBL" id="ODC03240.1"/>
    </source>
</evidence>
<evidence type="ECO:0000313" key="2">
    <source>
        <dbReference type="Proteomes" id="UP000094291"/>
    </source>
</evidence>
<protein>
    <submittedName>
        <fullName evidence="1">Uncharacterized protein</fullName>
    </submittedName>
</protein>
<sequence length="273" mass="30747">MRIVSRNVHDEAELTVTSELLPVINTQRSRRSRIWRSKDAGTQVIEGVLTQAENIDCVALARHNLGSGGAVQIEMFYGDDRVYDSGAIALALLIPAGVWRAGIDPWGGSFNEQLPSDSDLVVHWTRRVVVADRYRLTLTRMGNAELPSMEVGRILVGLSYEVDVNFDWGVRVEWQESSEHLKTEGGSLVTVGQGDLRRRFALDLSFIDMRDRQMLLSNLVSVGMHADVLVALYPDAEGLLNLEHTMICRRQGTWGHTYDYYHNWSSSLEFLEV</sequence>
<comment type="caution">
    <text evidence="1">The sequence shown here is derived from an EMBL/GenBank/DDBJ whole genome shotgun (WGS) entry which is preliminary data.</text>
</comment>
<proteinExistence type="predicted"/>
<keyword evidence="2" id="KW-1185">Reference proteome</keyword>
<reference evidence="1 2" key="1">
    <citation type="submission" date="2016-08" db="EMBL/GenBank/DDBJ databases">
        <authorList>
            <person name="Seilhamer J.J."/>
        </authorList>
    </citation>
    <scope>NUCLEOTIDE SEQUENCE [LARGE SCALE GENOMIC DNA]</scope>
    <source>
        <strain evidence="1 2">PH27A</strain>
    </source>
</reference>
<dbReference type="Proteomes" id="UP000094291">
    <property type="component" value="Unassembled WGS sequence"/>
</dbReference>